<dbReference type="InterPro" id="IPR058982">
    <property type="entry name" value="Beta-barrel_AprE"/>
</dbReference>
<dbReference type="SUPFAM" id="SSF111369">
    <property type="entry name" value="HlyD-like secretion proteins"/>
    <property type="match status" value="1"/>
</dbReference>
<comment type="similarity">
    <text evidence="2">Belongs to the membrane fusion protein (MFP) (TC 8.A.1) family.</text>
</comment>
<dbReference type="Gene3D" id="2.40.30.170">
    <property type="match status" value="1"/>
</dbReference>
<feature type="domain" description="AprE-like beta-barrel" evidence="8">
    <location>
        <begin position="453"/>
        <end position="540"/>
    </location>
</feature>
<protein>
    <submittedName>
        <fullName evidence="9">HlyD family efflux transporter periplasmic adaptor subunit</fullName>
    </submittedName>
</protein>
<feature type="coiled-coil region" evidence="6">
    <location>
        <begin position="345"/>
        <end position="411"/>
    </location>
</feature>
<dbReference type="GO" id="GO:0016020">
    <property type="term" value="C:membrane"/>
    <property type="evidence" value="ECO:0007669"/>
    <property type="project" value="UniProtKB-SubCell"/>
</dbReference>
<dbReference type="PANTHER" id="PTHR30386:SF26">
    <property type="entry name" value="TRANSPORT PROTEIN COMB"/>
    <property type="match status" value="1"/>
</dbReference>
<keyword evidence="3" id="KW-0812">Transmembrane</keyword>
<evidence type="ECO:0000256" key="1">
    <source>
        <dbReference type="ARBA" id="ARBA00004167"/>
    </source>
</evidence>
<dbReference type="PANTHER" id="PTHR30386">
    <property type="entry name" value="MEMBRANE FUSION SUBUNIT OF EMRAB-TOLC MULTIDRUG EFFLUX PUMP"/>
    <property type="match status" value="1"/>
</dbReference>
<evidence type="ECO:0000259" key="8">
    <source>
        <dbReference type="Pfam" id="PF26002"/>
    </source>
</evidence>
<comment type="caution">
    <text evidence="9">The sequence shown here is derived from an EMBL/GenBank/DDBJ whole genome shotgun (WGS) entry which is preliminary data.</text>
</comment>
<organism evidence="9">
    <name type="scientific">Symploca sp. SIO1C4</name>
    <dbReference type="NCBI Taxonomy" id="2607765"/>
    <lineage>
        <taxon>Bacteria</taxon>
        <taxon>Bacillati</taxon>
        <taxon>Cyanobacteriota</taxon>
        <taxon>Cyanophyceae</taxon>
        <taxon>Coleofasciculales</taxon>
        <taxon>Coleofasciculaceae</taxon>
        <taxon>Symploca</taxon>
    </lineage>
</organism>
<accession>A0A6B3N6Y5</accession>
<keyword evidence="4" id="KW-1133">Transmembrane helix</keyword>
<feature type="region of interest" description="Disordered" evidence="7">
    <location>
        <begin position="1"/>
        <end position="48"/>
    </location>
</feature>
<dbReference type="InterPro" id="IPR050739">
    <property type="entry name" value="MFP"/>
</dbReference>
<evidence type="ECO:0000256" key="5">
    <source>
        <dbReference type="ARBA" id="ARBA00023136"/>
    </source>
</evidence>
<evidence type="ECO:0000256" key="3">
    <source>
        <dbReference type="ARBA" id="ARBA00022692"/>
    </source>
</evidence>
<gene>
    <name evidence="9" type="ORF">F6J89_02825</name>
</gene>
<proteinExistence type="inferred from homology"/>
<reference evidence="9" key="1">
    <citation type="submission" date="2019-11" db="EMBL/GenBank/DDBJ databases">
        <title>Genomic insights into an expanded diversity of filamentous marine cyanobacteria reveals the extraordinary biosynthetic potential of Moorea and Okeania.</title>
        <authorList>
            <person name="Ferreira Leao T."/>
            <person name="Wang M."/>
            <person name="Moss N."/>
            <person name="Da Silva R."/>
            <person name="Sanders J."/>
            <person name="Nurk S."/>
            <person name="Gurevich A."/>
            <person name="Humphrey G."/>
            <person name="Reher R."/>
            <person name="Zhu Q."/>
            <person name="Belda-Ferre P."/>
            <person name="Glukhov E."/>
            <person name="Rex R."/>
            <person name="Dorrestein P.C."/>
            <person name="Knight R."/>
            <person name="Pevzner P."/>
            <person name="Gerwick W.H."/>
            <person name="Gerwick L."/>
        </authorList>
    </citation>
    <scope>NUCLEOTIDE SEQUENCE</scope>
    <source>
        <strain evidence="9">SIO1C4</strain>
    </source>
</reference>
<dbReference type="AlphaFoldDB" id="A0A6B3N6Y5"/>
<keyword evidence="5" id="KW-0472">Membrane</keyword>
<evidence type="ECO:0000256" key="6">
    <source>
        <dbReference type="SAM" id="Coils"/>
    </source>
</evidence>
<dbReference type="Pfam" id="PF26002">
    <property type="entry name" value="Beta-barrel_AprE"/>
    <property type="match status" value="1"/>
</dbReference>
<name>A0A6B3N6Y5_9CYAN</name>
<dbReference type="PRINTS" id="PR01490">
    <property type="entry name" value="RTXTOXIND"/>
</dbReference>
<evidence type="ECO:0000256" key="4">
    <source>
        <dbReference type="ARBA" id="ARBA00022989"/>
    </source>
</evidence>
<evidence type="ECO:0000256" key="2">
    <source>
        <dbReference type="ARBA" id="ARBA00009477"/>
    </source>
</evidence>
<evidence type="ECO:0000313" key="9">
    <source>
        <dbReference type="EMBL" id="NER26575.1"/>
    </source>
</evidence>
<evidence type="ECO:0000256" key="7">
    <source>
        <dbReference type="SAM" id="MobiDB-lite"/>
    </source>
</evidence>
<dbReference type="EMBL" id="JAAHFQ010000036">
    <property type="protein sequence ID" value="NER26575.1"/>
    <property type="molecule type" value="Genomic_DNA"/>
</dbReference>
<sequence>MDKSTESTSLTKSPSQQSVNLVTNPEASRKSVLTKEGNDGKVYDASSQSASISGGTSATYQQFQQLSVNQRDLLTVAPSAAATNTSNWSTSLQTLLDKPSATLPQKILLGGVAFLVTFGTWATIGQIDEVGIAQGKLVPKGQVYKVHALELDKIAKIHIEEGQWVKAGQKLVELDTELVAAEVERLEQLLSAEQTELSQKAALADKIRLEAQSRDQIAKADTQAQKAAIAQAKSKAAVIKQRLVQDQAWLSVEQERLERMKPLAFKAKELLTQRRADVNAQQERLKRLQPLLVDGAISRELVFQAEQNLRASQSAITQSQLQEETNTTERIFQAEQSLRDRTLMITQNQGELQQTLAEIERLQAVLSQKQTEESRIAIELQQQIGQLQLEMTQLKAKIANNQNLLTSAKAKLKKKFLYAPIDGVVSSFNFANIGEVVQPSQAIAEIAPDSVPLVLSASLPNREAGFIRVGMKAQVKFDAYPYQEYGVVSGEVTSVSPDAKADPQMGAVYRVEVELERNYVTDDEETIKFKAGQTANADIIIRRRRIADFLLEPFKKLQKGGINI</sequence>
<feature type="compositionally biased region" description="Polar residues" evidence="7">
    <location>
        <begin position="1"/>
        <end position="26"/>
    </location>
</feature>
<keyword evidence="6" id="KW-0175">Coiled coil</keyword>
<comment type="subcellular location">
    <subcellularLocation>
        <location evidence="1">Membrane</location>
        <topology evidence="1">Single-pass membrane protein</topology>
    </subcellularLocation>
</comment>